<evidence type="ECO:0000256" key="12">
    <source>
        <dbReference type="ARBA" id="ARBA00022801"/>
    </source>
</evidence>
<keyword evidence="10" id="KW-0548">Nucleotidyltransferase</keyword>
<evidence type="ECO:0000313" key="16">
    <source>
        <dbReference type="Proteomes" id="UP001159428"/>
    </source>
</evidence>
<evidence type="ECO:0000256" key="7">
    <source>
        <dbReference type="ARBA" id="ARBA00022490"/>
    </source>
</evidence>
<dbReference type="GO" id="GO:0006006">
    <property type="term" value="P:glucose metabolic process"/>
    <property type="evidence" value="ECO:0007669"/>
    <property type="project" value="TreeGrafter"/>
</dbReference>
<evidence type="ECO:0000256" key="3">
    <source>
        <dbReference type="ARBA" id="ARBA00004496"/>
    </source>
</evidence>
<dbReference type="PANTHER" id="PTHR20884:SF8">
    <property type="entry name" value="GDP-D-GLUCOSE PHOSPHORYLASE 1"/>
    <property type="match status" value="1"/>
</dbReference>
<dbReference type="InterPro" id="IPR026506">
    <property type="entry name" value="GDPGP"/>
</dbReference>
<name>A0AAU9WE94_9CNID</name>
<keyword evidence="8" id="KW-0344">Guanine-nucleotide releasing factor</keyword>
<evidence type="ECO:0000259" key="13">
    <source>
        <dbReference type="Pfam" id="PF26216"/>
    </source>
</evidence>
<evidence type="ECO:0000313" key="15">
    <source>
        <dbReference type="EMBL" id="CAH3108906.1"/>
    </source>
</evidence>
<dbReference type="Pfam" id="PF26217">
    <property type="entry name" value="GDPGP1_N"/>
    <property type="match status" value="1"/>
</dbReference>
<dbReference type="InterPro" id="IPR058866">
    <property type="entry name" value="GDPGP1_N"/>
</dbReference>
<accession>A0AAU9WE94</accession>
<evidence type="ECO:0000256" key="9">
    <source>
        <dbReference type="ARBA" id="ARBA00022679"/>
    </source>
</evidence>
<keyword evidence="11" id="KW-0547">Nucleotide-binding</keyword>
<organism evidence="15 16">
    <name type="scientific">Pocillopora meandrina</name>
    <dbReference type="NCBI Taxonomy" id="46732"/>
    <lineage>
        <taxon>Eukaryota</taxon>
        <taxon>Metazoa</taxon>
        <taxon>Cnidaria</taxon>
        <taxon>Anthozoa</taxon>
        <taxon>Hexacorallia</taxon>
        <taxon>Scleractinia</taxon>
        <taxon>Astrocoeniina</taxon>
        <taxon>Pocilloporidae</taxon>
        <taxon>Pocillopora</taxon>
    </lineage>
</organism>
<comment type="subcellular location">
    <subcellularLocation>
        <location evidence="3">Cytoplasm</location>
    </subcellularLocation>
</comment>
<dbReference type="EMBL" id="CALNXJ010000011">
    <property type="protein sequence ID" value="CAH3108906.1"/>
    <property type="molecule type" value="Genomic_DNA"/>
</dbReference>
<gene>
    <name evidence="15" type="ORF">PMEA_00002753</name>
</gene>
<evidence type="ECO:0000256" key="10">
    <source>
        <dbReference type="ARBA" id="ARBA00022695"/>
    </source>
</evidence>
<evidence type="ECO:0000256" key="2">
    <source>
        <dbReference type="ARBA" id="ARBA00003049"/>
    </source>
</evidence>
<proteinExistence type="inferred from homology"/>
<comment type="function">
    <text evidence="2">Specific and highly efficient GDP-D-glucose phosphorylase regulating the levels of GDP-D-glucose in cells.</text>
</comment>
<evidence type="ECO:0000256" key="1">
    <source>
        <dbReference type="ARBA" id="ARBA00000063"/>
    </source>
</evidence>
<protein>
    <recommendedName>
        <fullName evidence="6">GDP-D-glucose phosphorylase 1</fullName>
        <ecNumber evidence="5">2.7.7.78</ecNumber>
    </recommendedName>
</protein>
<keyword evidence="7" id="KW-0963">Cytoplasm</keyword>
<dbReference type="GO" id="GO:0080048">
    <property type="term" value="F:GDP-D-glucose phosphorylase activity"/>
    <property type="evidence" value="ECO:0007669"/>
    <property type="project" value="UniProtKB-EC"/>
</dbReference>
<reference evidence="15 16" key="1">
    <citation type="submission" date="2022-05" db="EMBL/GenBank/DDBJ databases">
        <authorList>
            <consortium name="Genoscope - CEA"/>
            <person name="William W."/>
        </authorList>
    </citation>
    <scope>NUCLEOTIDE SEQUENCE [LARGE SCALE GENOMIC DNA]</scope>
</reference>
<dbReference type="Proteomes" id="UP001159428">
    <property type="component" value="Unassembled WGS sequence"/>
</dbReference>
<evidence type="ECO:0000256" key="4">
    <source>
        <dbReference type="ARBA" id="ARBA00006451"/>
    </source>
</evidence>
<comment type="similarity">
    <text evidence="4">Belongs to the GDPGP1 family.</text>
</comment>
<feature type="domain" description="GDPGP1-like C-terminal" evidence="13">
    <location>
        <begin position="251"/>
        <end position="400"/>
    </location>
</feature>
<dbReference type="SUPFAM" id="SSF54197">
    <property type="entry name" value="HIT-like"/>
    <property type="match status" value="1"/>
</dbReference>
<evidence type="ECO:0000256" key="11">
    <source>
        <dbReference type="ARBA" id="ARBA00022741"/>
    </source>
</evidence>
<dbReference type="GO" id="GO:0000166">
    <property type="term" value="F:nucleotide binding"/>
    <property type="evidence" value="ECO:0007669"/>
    <property type="project" value="UniProtKB-KW"/>
</dbReference>
<comment type="caution">
    <text evidence="15">The sequence shown here is derived from an EMBL/GenBank/DDBJ whole genome shotgun (WGS) entry which is preliminary data.</text>
</comment>
<keyword evidence="12" id="KW-0378">Hydrolase</keyword>
<dbReference type="GO" id="GO:0016787">
    <property type="term" value="F:hydrolase activity"/>
    <property type="evidence" value="ECO:0007669"/>
    <property type="project" value="UniProtKB-KW"/>
</dbReference>
<dbReference type="GO" id="GO:0005085">
    <property type="term" value="F:guanyl-nucleotide exchange factor activity"/>
    <property type="evidence" value="ECO:0007669"/>
    <property type="project" value="UniProtKB-KW"/>
</dbReference>
<evidence type="ECO:0000256" key="8">
    <source>
        <dbReference type="ARBA" id="ARBA00022658"/>
    </source>
</evidence>
<keyword evidence="9" id="KW-0808">Transferase</keyword>
<dbReference type="PANTHER" id="PTHR20884">
    <property type="entry name" value="GDP-D-GLUCOSE PHOSPHORYLASE 1"/>
    <property type="match status" value="1"/>
</dbReference>
<dbReference type="EC" id="2.7.7.78" evidence="5"/>
<feature type="domain" description="GDPGP1-like N-terminal" evidence="14">
    <location>
        <begin position="70"/>
        <end position="231"/>
    </location>
</feature>
<dbReference type="InterPro" id="IPR036265">
    <property type="entry name" value="HIT-like_sf"/>
</dbReference>
<dbReference type="InterPro" id="IPR058865">
    <property type="entry name" value="GDPGP1_C"/>
</dbReference>
<evidence type="ECO:0000259" key="14">
    <source>
        <dbReference type="Pfam" id="PF26217"/>
    </source>
</evidence>
<comment type="catalytic activity">
    <reaction evidence="1">
        <text>GDP-alpha-D-glucose + phosphate = alpha-D-glucose 1-phosphate + GDP + H(+)</text>
        <dbReference type="Rhea" id="RHEA:30387"/>
        <dbReference type="ChEBI" id="CHEBI:15378"/>
        <dbReference type="ChEBI" id="CHEBI:43474"/>
        <dbReference type="ChEBI" id="CHEBI:58189"/>
        <dbReference type="ChEBI" id="CHEBI:58601"/>
        <dbReference type="ChEBI" id="CHEBI:62230"/>
        <dbReference type="EC" id="2.7.7.78"/>
    </reaction>
</comment>
<keyword evidence="16" id="KW-1185">Reference proteome</keyword>
<dbReference type="Pfam" id="PF26216">
    <property type="entry name" value="GDPGP1_C"/>
    <property type="match status" value="1"/>
</dbReference>
<dbReference type="AlphaFoldDB" id="A0AAU9WE94"/>
<sequence>MRNYAVKRIVDVVKRRAVLCCRAVNPNFMSVSSTQVCSSEQQFSYTGKDFHWPCRNHNCDEIQNEPTISKFDEELQKSWNAAVNAGYFTYKLDHTEGRIALGKYHLYVQLNELRFSKRRKPDPINKVSQPFDPSKFNFTKVQQKEVMFELIPKHRSAVTSDQHVLIINNSPIEYGHSLLVPSINSCLPQILTEEALLLSMETVMLSSHRGLRVGFNSLCAYSSVNHLHFHIWYSEHPSYLETVDVIPVCKDVFEVRDYATNTLVFELGPQSDVSLLARKIHQVSSYFVENEVAHTFLILRGSKCSQRTQNGEFVNGGNSHPVIRVFLWPRNPVSGDQVKSSYDADERPTAAFEFSGFVSVETRETYDLFTEEHFCKYMKGATLPEEEFTRHRETIRELLNK</sequence>
<dbReference type="GO" id="GO:0005737">
    <property type="term" value="C:cytoplasm"/>
    <property type="evidence" value="ECO:0007669"/>
    <property type="project" value="UniProtKB-SubCell"/>
</dbReference>
<evidence type="ECO:0000256" key="6">
    <source>
        <dbReference type="ARBA" id="ARBA00018857"/>
    </source>
</evidence>
<evidence type="ECO:0000256" key="5">
    <source>
        <dbReference type="ARBA" id="ARBA00012507"/>
    </source>
</evidence>